<gene>
    <name evidence="7 8" type="primary">mltG</name>
    <name evidence="8" type="ORF">GCM10022236_36100</name>
</gene>
<comment type="similarity">
    <text evidence="7">Belongs to the transglycosylase MltG family.</text>
</comment>
<evidence type="ECO:0000256" key="4">
    <source>
        <dbReference type="ARBA" id="ARBA00023136"/>
    </source>
</evidence>
<dbReference type="EMBL" id="BAABAB010000026">
    <property type="protein sequence ID" value="GAA3630395.1"/>
    <property type="molecule type" value="Genomic_DNA"/>
</dbReference>
<evidence type="ECO:0000256" key="5">
    <source>
        <dbReference type="ARBA" id="ARBA00023239"/>
    </source>
</evidence>
<evidence type="ECO:0000313" key="9">
    <source>
        <dbReference type="Proteomes" id="UP001501490"/>
    </source>
</evidence>
<comment type="caution">
    <text evidence="8">The sequence shown here is derived from an EMBL/GenBank/DDBJ whole genome shotgun (WGS) entry which is preliminary data.</text>
</comment>
<keyword evidence="1 7" id="KW-1003">Cell membrane</keyword>
<keyword evidence="6 7" id="KW-0961">Cell wall biogenesis/degradation</keyword>
<evidence type="ECO:0000256" key="6">
    <source>
        <dbReference type="ARBA" id="ARBA00023316"/>
    </source>
</evidence>
<comment type="function">
    <text evidence="7">Functions as a peptidoglycan terminase that cleaves nascent peptidoglycan strands endolytically to terminate their elongation.</text>
</comment>
<feature type="site" description="Important for catalytic activity" evidence="7">
    <location>
        <position position="247"/>
    </location>
</feature>
<dbReference type="HAMAP" id="MF_02065">
    <property type="entry name" value="MltG"/>
    <property type="match status" value="1"/>
</dbReference>
<dbReference type="Pfam" id="PF02618">
    <property type="entry name" value="YceG"/>
    <property type="match status" value="1"/>
</dbReference>
<evidence type="ECO:0000256" key="2">
    <source>
        <dbReference type="ARBA" id="ARBA00022692"/>
    </source>
</evidence>
<dbReference type="InterPro" id="IPR003770">
    <property type="entry name" value="MLTG-like"/>
</dbReference>
<protein>
    <recommendedName>
        <fullName evidence="7">Endolytic murein transglycosylase</fullName>
        <ecNumber evidence="7">4.2.2.29</ecNumber>
    </recommendedName>
    <alternativeName>
        <fullName evidence="7">Peptidoglycan lytic transglycosylase</fullName>
    </alternativeName>
    <alternativeName>
        <fullName evidence="7">Peptidoglycan polymerization terminase</fullName>
    </alternativeName>
</protein>
<evidence type="ECO:0000313" key="8">
    <source>
        <dbReference type="EMBL" id="GAA3630395.1"/>
    </source>
</evidence>
<organism evidence="8 9">
    <name type="scientific">Microlunatus ginsengisoli</name>
    <dbReference type="NCBI Taxonomy" id="363863"/>
    <lineage>
        <taxon>Bacteria</taxon>
        <taxon>Bacillati</taxon>
        <taxon>Actinomycetota</taxon>
        <taxon>Actinomycetes</taxon>
        <taxon>Propionibacteriales</taxon>
        <taxon>Propionibacteriaceae</taxon>
        <taxon>Microlunatus</taxon>
    </lineage>
</organism>
<dbReference type="RefSeq" id="WP_344807132.1">
    <property type="nucleotide sequence ID" value="NZ_BAABAB010000026.1"/>
</dbReference>
<keyword evidence="3 7" id="KW-1133">Transmembrane helix</keyword>
<comment type="catalytic activity">
    <reaction evidence="7">
        <text>a peptidoglycan chain = a peptidoglycan chain with N-acetyl-1,6-anhydromuramyl-[peptide] at the reducing end + a peptidoglycan chain with N-acetylglucosamine at the non-reducing end.</text>
        <dbReference type="EC" id="4.2.2.29"/>
    </reaction>
</comment>
<keyword evidence="9" id="KW-1185">Reference proteome</keyword>
<dbReference type="PANTHER" id="PTHR30518:SF2">
    <property type="entry name" value="ENDOLYTIC MUREIN TRANSGLYCOSYLASE"/>
    <property type="match status" value="1"/>
</dbReference>
<keyword evidence="2 7" id="KW-0812">Transmembrane</keyword>
<evidence type="ECO:0000256" key="3">
    <source>
        <dbReference type="ARBA" id="ARBA00022989"/>
    </source>
</evidence>
<dbReference type="EC" id="4.2.2.29" evidence="7"/>
<dbReference type="Gene3D" id="3.30.1490.480">
    <property type="entry name" value="Endolytic murein transglycosylase"/>
    <property type="match status" value="1"/>
</dbReference>
<dbReference type="CDD" id="cd08010">
    <property type="entry name" value="MltG_like"/>
    <property type="match status" value="1"/>
</dbReference>
<dbReference type="NCBIfam" id="TIGR00247">
    <property type="entry name" value="endolytic transglycosylase MltG"/>
    <property type="match status" value="1"/>
</dbReference>
<comment type="subcellular location">
    <subcellularLocation>
        <location evidence="7">Cell membrane</location>
        <topology evidence="7">Single-pass membrane protein</topology>
    </subcellularLocation>
</comment>
<dbReference type="Proteomes" id="UP001501490">
    <property type="component" value="Unassembled WGS sequence"/>
</dbReference>
<reference evidence="9" key="1">
    <citation type="journal article" date="2019" name="Int. J. Syst. Evol. Microbiol.">
        <title>The Global Catalogue of Microorganisms (GCM) 10K type strain sequencing project: providing services to taxonomists for standard genome sequencing and annotation.</title>
        <authorList>
            <consortium name="The Broad Institute Genomics Platform"/>
            <consortium name="The Broad Institute Genome Sequencing Center for Infectious Disease"/>
            <person name="Wu L."/>
            <person name="Ma J."/>
        </authorList>
    </citation>
    <scope>NUCLEOTIDE SEQUENCE [LARGE SCALE GENOMIC DNA]</scope>
    <source>
        <strain evidence="9">JCM 16929</strain>
    </source>
</reference>
<evidence type="ECO:0000256" key="1">
    <source>
        <dbReference type="ARBA" id="ARBA00022475"/>
    </source>
</evidence>
<dbReference type="PANTHER" id="PTHR30518">
    <property type="entry name" value="ENDOLYTIC MUREIN TRANSGLYCOSYLASE"/>
    <property type="match status" value="1"/>
</dbReference>
<keyword evidence="4 7" id="KW-0472">Membrane</keyword>
<evidence type="ECO:0000256" key="7">
    <source>
        <dbReference type="HAMAP-Rule" id="MF_02065"/>
    </source>
</evidence>
<name>A0ABP7AEC3_9ACTN</name>
<feature type="transmembrane region" description="Helical" evidence="7">
    <location>
        <begin position="23"/>
        <end position="42"/>
    </location>
</feature>
<sequence>MTQILDPEVKPSPGKEFVHKGKGCLAVVVALGVLVFGGYFVFDRAHDFLTSFGEVPDYTGAGKAAVTVTVPDGASLDQIGGILVDADVIKSTKAWDAAVGSEERATSVQAGRYIMKTQMAAKDALALLINPGESRVRVQFTIKEGLRLSQQVDALVSQTKIPKAQFQAALKKPKDLGLPSYVKNNPEGVLFPETYELTAEATATSTLQQMVRQYKSVADDVDLEAQAKKLKRSPYQVLIVASIIEREVRNPDDGPKVARVLYNRLDKGMKLGLDSTVIYAGNLKTNTTTPADRANPSKYNTYAHKGLPPGPISAPGKAALEAAANPADGKWLYFVTVNFDTGETKFAETEAQFEQIRQEWVSWCTAHPGKCDS</sequence>
<keyword evidence="5 7" id="KW-0456">Lyase</keyword>
<proteinExistence type="inferred from homology"/>
<accession>A0ABP7AEC3</accession>